<proteinExistence type="predicted"/>
<dbReference type="AlphaFoldDB" id="A0A061S2P0"/>
<organism evidence="1">
    <name type="scientific">Tetraselmis sp. GSL018</name>
    <dbReference type="NCBI Taxonomy" id="582737"/>
    <lineage>
        <taxon>Eukaryota</taxon>
        <taxon>Viridiplantae</taxon>
        <taxon>Chlorophyta</taxon>
        <taxon>core chlorophytes</taxon>
        <taxon>Chlorodendrophyceae</taxon>
        <taxon>Chlorodendrales</taxon>
        <taxon>Chlorodendraceae</taxon>
        <taxon>Tetraselmis</taxon>
    </lineage>
</organism>
<accession>A0A061S2P0</accession>
<protein>
    <submittedName>
        <fullName evidence="1">Uncharacterized protein</fullName>
    </submittedName>
</protein>
<gene>
    <name evidence="1" type="ORF">TSPGSL018_12707</name>
</gene>
<sequence>MAALVFSFSSSPRLVPMYTSKLQRSAIYCTGYFTDTGSRRLPRRCLVTPCYPLTGGFAVCGGE</sequence>
<reference evidence="1" key="1">
    <citation type="submission" date="2014-05" db="EMBL/GenBank/DDBJ databases">
        <title>The transcriptome of the halophilic microalga Tetraselmis sp. GSL018 isolated from the Great Salt Lake, Utah.</title>
        <authorList>
            <person name="Jinkerson R.E."/>
            <person name="D'Adamo S."/>
            <person name="Posewitz M.C."/>
        </authorList>
    </citation>
    <scope>NUCLEOTIDE SEQUENCE</scope>
    <source>
        <strain evidence="1">GSL018</strain>
    </source>
</reference>
<evidence type="ECO:0000313" key="1">
    <source>
        <dbReference type="EMBL" id="JAC79442.1"/>
    </source>
</evidence>
<name>A0A061S2P0_9CHLO</name>
<feature type="non-terminal residue" evidence="1">
    <location>
        <position position="63"/>
    </location>
</feature>
<dbReference type="EMBL" id="GBEZ01005918">
    <property type="protein sequence ID" value="JAC79442.1"/>
    <property type="molecule type" value="Transcribed_RNA"/>
</dbReference>